<feature type="domain" description="DUF6504" evidence="1">
    <location>
        <begin position="4"/>
        <end position="96"/>
    </location>
</feature>
<accession>A0A6L9XY44</accession>
<reference evidence="2 3" key="1">
    <citation type="journal article" date="2014" name="J. Microbiol.">
        <title>Diaminobutyricibacter tongyongensis gen. nov., sp. nov. and Homoserinibacter gongjuensis gen. nov., sp. nov. belong to the family Microbacteriaceae.</title>
        <authorList>
            <person name="Kim S.J."/>
            <person name="Ahn J.H."/>
            <person name="Weon H.Y."/>
            <person name="Hamada M."/>
            <person name="Suzuki K."/>
            <person name="Kwon S.W."/>
        </authorList>
    </citation>
    <scope>NUCLEOTIDE SEQUENCE [LARGE SCALE GENOMIC DNA]</scope>
    <source>
        <strain evidence="2 3">NBRC 108724</strain>
    </source>
</reference>
<evidence type="ECO:0000259" key="1">
    <source>
        <dbReference type="Pfam" id="PF20114"/>
    </source>
</evidence>
<dbReference type="InterPro" id="IPR045443">
    <property type="entry name" value="DUF6504"/>
</dbReference>
<keyword evidence="3" id="KW-1185">Reference proteome</keyword>
<dbReference type="Pfam" id="PF20114">
    <property type="entry name" value="DUF6504"/>
    <property type="match status" value="1"/>
</dbReference>
<comment type="caution">
    <text evidence="2">The sequence shown here is derived from an EMBL/GenBank/DDBJ whole genome shotgun (WGS) entry which is preliminary data.</text>
</comment>
<dbReference type="Proteomes" id="UP000474967">
    <property type="component" value="Unassembled WGS sequence"/>
</dbReference>
<dbReference type="AlphaFoldDB" id="A0A6L9XY44"/>
<organism evidence="2 3">
    <name type="scientific">Leifsonia tongyongensis</name>
    <dbReference type="NCBI Taxonomy" id="1268043"/>
    <lineage>
        <taxon>Bacteria</taxon>
        <taxon>Bacillati</taxon>
        <taxon>Actinomycetota</taxon>
        <taxon>Actinomycetes</taxon>
        <taxon>Micrococcales</taxon>
        <taxon>Microbacteriaceae</taxon>
        <taxon>Leifsonia</taxon>
    </lineage>
</organism>
<dbReference type="RefSeq" id="WP_163289617.1">
    <property type="nucleotide sequence ID" value="NZ_JAAGWY010000002.1"/>
</dbReference>
<gene>
    <name evidence="2" type="ORF">G3T36_09830</name>
</gene>
<proteinExistence type="predicted"/>
<protein>
    <recommendedName>
        <fullName evidence="1">DUF6504 domain-containing protein</fullName>
    </recommendedName>
</protein>
<name>A0A6L9XY44_9MICO</name>
<sequence>MAEIDEAVAVWTTDDGVPVRLVWRSTRYRVTDTPTVWADTCEWWRPFEPNEYGIGSVPRRIGGWRFQATSDRGEAHVFDVRHDDERRSWNLVRIFD</sequence>
<evidence type="ECO:0000313" key="3">
    <source>
        <dbReference type="Proteomes" id="UP000474967"/>
    </source>
</evidence>
<dbReference type="EMBL" id="JAAGWY010000002">
    <property type="protein sequence ID" value="NEN06175.1"/>
    <property type="molecule type" value="Genomic_DNA"/>
</dbReference>
<evidence type="ECO:0000313" key="2">
    <source>
        <dbReference type="EMBL" id="NEN06175.1"/>
    </source>
</evidence>